<keyword evidence="2" id="KW-0732">Signal</keyword>
<evidence type="ECO:0000313" key="3">
    <source>
        <dbReference type="EMBL" id="CAF3932705.1"/>
    </source>
</evidence>
<sequence length="479" mass="51576">MFWIIFILSLFSNVNGIPIGKIENYIMIGTINNSILNITQDECICQLVQSNKLIFAVNYLSMNQTCQLFYSNTSSAIIQYYLNSTFIFINQSLSSIITIQTNPTFSFINTTIFTTKIPISTSATTSIVSTVITTMTSSTATKNTEQSTTSASTVAPSLTTIASPSTEQSTTPATTISTTVQSTIATAIRHIVLPGMPHIISPETMAGTPITVSPSVEAGTLITVPPSAEVGTSITVLPSTEVTLITAPASTPEETSVETSDEIPEETPITVPPSTTAAAASSIASTINTAIIPTLNWVVNGDAETGPCETGEGDTPPTSWEYNGTITQIYYNTSASKQMSTDPGPSDRGNCFFYGQDSPMTSMWQTIHMTDLIDPSLIDNQIVWFNLSAWIGGCTTEDDNAEILMIFIDEFNLEMNNNNIELGPVLAADRDYITQLLFRQVTGLVPIGARSCKVIVTITRLVGTHADGDIDNIALFFYQ</sequence>
<feature type="signal peptide" evidence="2">
    <location>
        <begin position="1"/>
        <end position="16"/>
    </location>
</feature>
<feature type="region of interest" description="Disordered" evidence="1">
    <location>
        <begin position="249"/>
        <end position="273"/>
    </location>
</feature>
<evidence type="ECO:0000256" key="1">
    <source>
        <dbReference type="SAM" id="MobiDB-lite"/>
    </source>
</evidence>
<organism evidence="3 4">
    <name type="scientific">Adineta steineri</name>
    <dbReference type="NCBI Taxonomy" id="433720"/>
    <lineage>
        <taxon>Eukaryota</taxon>
        <taxon>Metazoa</taxon>
        <taxon>Spiralia</taxon>
        <taxon>Gnathifera</taxon>
        <taxon>Rotifera</taxon>
        <taxon>Eurotatoria</taxon>
        <taxon>Bdelloidea</taxon>
        <taxon>Adinetida</taxon>
        <taxon>Adinetidae</taxon>
        <taxon>Adineta</taxon>
    </lineage>
</organism>
<dbReference type="Proteomes" id="UP000663844">
    <property type="component" value="Unassembled WGS sequence"/>
</dbReference>
<dbReference type="EMBL" id="CAJOAZ010002478">
    <property type="protein sequence ID" value="CAF3932705.1"/>
    <property type="molecule type" value="Genomic_DNA"/>
</dbReference>
<feature type="chain" id="PRO_5032659791" evidence="2">
    <location>
        <begin position="17"/>
        <end position="479"/>
    </location>
</feature>
<evidence type="ECO:0000313" key="4">
    <source>
        <dbReference type="Proteomes" id="UP000663844"/>
    </source>
</evidence>
<protein>
    <submittedName>
        <fullName evidence="3">Uncharacterized protein</fullName>
    </submittedName>
</protein>
<name>A0A819JT55_9BILA</name>
<gene>
    <name evidence="3" type="ORF">OXD698_LOCUS25669</name>
</gene>
<dbReference type="AlphaFoldDB" id="A0A819JT55"/>
<accession>A0A819JT55</accession>
<comment type="caution">
    <text evidence="3">The sequence shown here is derived from an EMBL/GenBank/DDBJ whole genome shotgun (WGS) entry which is preliminary data.</text>
</comment>
<proteinExistence type="predicted"/>
<feature type="compositionally biased region" description="Acidic residues" evidence="1">
    <location>
        <begin position="255"/>
        <end position="265"/>
    </location>
</feature>
<reference evidence="3" key="1">
    <citation type="submission" date="2021-02" db="EMBL/GenBank/DDBJ databases">
        <authorList>
            <person name="Nowell W R."/>
        </authorList>
    </citation>
    <scope>NUCLEOTIDE SEQUENCE</scope>
</reference>
<evidence type="ECO:0000256" key="2">
    <source>
        <dbReference type="SAM" id="SignalP"/>
    </source>
</evidence>